<dbReference type="InterPro" id="IPR007466">
    <property type="entry name" value="Peptidyl-Arg-deiminase_porph"/>
</dbReference>
<sequence length="277" mass="31975">MTPDSQTNFLFLADSLPKKYPEFYARLEKELKKHKVDFGFLPGTKDVWAVDYMPIQVGKKFIQFRYDPSYLRFKKYEKTKSDVDSICEALGIKTQKSDIVLDGGNLVRSAHQAFVTDRIFEDNPTWERKALLTELKNLLELDRLFLLPVQPGDFTGHADGMVRFVDEHTILANDYSKEPKKFYEAFEIALHNTGLEVIKLPYNVYDNTSNSHANGDYINFLQMEKVIFGPIFGFKEDQEVIRILEQAFPKDSIIPIESNELAKDGGILNCISWNILR</sequence>
<dbReference type="RefSeq" id="WP_338225176.1">
    <property type="nucleotide sequence ID" value="NZ_BTPD01000010.1"/>
</dbReference>
<evidence type="ECO:0000256" key="1">
    <source>
        <dbReference type="ARBA" id="ARBA00022801"/>
    </source>
</evidence>
<evidence type="ECO:0000313" key="3">
    <source>
        <dbReference type="Proteomes" id="UP001338309"/>
    </source>
</evidence>
<dbReference type="Proteomes" id="UP001338309">
    <property type="component" value="Unassembled WGS sequence"/>
</dbReference>
<evidence type="ECO:0008006" key="4">
    <source>
        <dbReference type="Google" id="ProtNLM"/>
    </source>
</evidence>
<dbReference type="SUPFAM" id="SSF55909">
    <property type="entry name" value="Pentein"/>
    <property type="match status" value="1"/>
</dbReference>
<dbReference type="EMBL" id="BTPD01000010">
    <property type="protein sequence ID" value="GMQ30473.1"/>
    <property type="molecule type" value="Genomic_DNA"/>
</dbReference>
<comment type="caution">
    <text evidence="2">The sequence shown here is derived from an EMBL/GenBank/DDBJ whole genome shotgun (WGS) entry which is preliminary data.</text>
</comment>
<name>A0ABQ6PTF7_9BACT</name>
<keyword evidence="1" id="KW-0378">Hydrolase</keyword>
<dbReference type="PANTHER" id="PTHR31377:SF0">
    <property type="entry name" value="AGMATINE DEIMINASE-RELATED"/>
    <property type="match status" value="1"/>
</dbReference>
<evidence type="ECO:0000313" key="2">
    <source>
        <dbReference type="EMBL" id="GMQ30473.1"/>
    </source>
</evidence>
<accession>A0ABQ6PTF7</accession>
<keyword evidence="3" id="KW-1185">Reference proteome</keyword>
<reference evidence="2 3" key="1">
    <citation type="submission" date="2023-08" db="EMBL/GenBank/DDBJ databases">
        <title>Draft genome sequence of Algoriphagus confluentis.</title>
        <authorList>
            <person name="Takatani N."/>
            <person name="Hosokawa M."/>
            <person name="Sawabe T."/>
        </authorList>
    </citation>
    <scope>NUCLEOTIDE SEQUENCE [LARGE SCALE GENOMIC DNA]</scope>
    <source>
        <strain evidence="2 3">NBRC 111222</strain>
    </source>
</reference>
<dbReference type="Gene3D" id="3.75.10.10">
    <property type="entry name" value="L-arginine/glycine Amidinotransferase, Chain A"/>
    <property type="match status" value="1"/>
</dbReference>
<dbReference type="PANTHER" id="PTHR31377">
    <property type="entry name" value="AGMATINE DEIMINASE-RELATED"/>
    <property type="match status" value="1"/>
</dbReference>
<dbReference type="Pfam" id="PF04371">
    <property type="entry name" value="PAD_porph"/>
    <property type="match status" value="1"/>
</dbReference>
<organism evidence="2 3">
    <name type="scientific">Algoriphagus confluentis</name>
    <dbReference type="NCBI Taxonomy" id="1697556"/>
    <lineage>
        <taxon>Bacteria</taxon>
        <taxon>Pseudomonadati</taxon>
        <taxon>Bacteroidota</taxon>
        <taxon>Cytophagia</taxon>
        <taxon>Cytophagales</taxon>
        <taxon>Cyclobacteriaceae</taxon>
        <taxon>Algoriphagus</taxon>
    </lineage>
</organism>
<gene>
    <name evidence="2" type="ORF">Aconfl_31160</name>
</gene>
<protein>
    <recommendedName>
        <fullName evidence="4">Agmatine deiminase family protein</fullName>
    </recommendedName>
</protein>
<proteinExistence type="predicted"/>